<name>A0ABT0F9L4_9MICO</name>
<gene>
    <name evidence="2" type="ORF">KZC51_00545</name>
</gene>
<proteinExistence type="predicted"/>
<dbReference type="Proteomes" id="UP001300096">
    <property type="component" value="Unassembled WGS sequence"/>
</dbReference>
<organism evidence="2 3">
    <name type="scientific">Microbacterium croceum</name>
    <dbReference type="NCBI Taxonomy" id="2851645"/>
    <lineage>
        <taxon>Bacteria</taxon>
        <taxon>Bacillati</taxon>
        <taxon>Actinomycetota</taxon>
        <taxon>Actinomycetes</taxon>
        <taxon>Micrococcales</taxon>
        <taxon>Microbacteriaceae</taxon>
        <taxon>Microbacterium</taxon>
    </lineage>
</organism>
<reference evidence="2 3" key="1">
    <citation type="submission" date="2021-06" db="EMBL/GenBank/DDBJ databases">
        <title>Genome-based taxonomic framework of Microbacterium strains isolated from marine environment, the description of four new species and reclassification of four preexisting species.</title>
        <authorList>
            <person name="Lee S.D."/>
            <person name="Kim S.-M."/>
            <person name="Byeon Y.-S."/>
            <person name="Yang H.L."/>
            <person name="Kim I.S."/>
        </authorList>
    </citation>
    <scope>NUCLEOTIDE SEQUENCE [LARGE SCALE GENOMIC DNA]</scope>
    <source>
        <strain evidence="2 3">SSW1-49</strain>
    </source>
</reference>
<protein>
    <recommendedName>
        <fullName evidence="4">DUF3040 domain-containing protein</fullName>
    </recommendedName>
</protein>
<evidence type="ECO:0000313" key="2">
    <source>
        <dbReference type="EMBL" id="MCK2034609.1"/>
    </source>
</evidence>
<dbReference type="RefSeq" id="WP_247628072.1">
    <property type="nucleotide sequence ID" value="NZ_JAHWXN010000001.1"/>
</dbReference>
<evidence type="ECO:0008006" key="4">
    <source>
        <dbReference type="Google" id="ProtNLM"/>
    </source>
</evidence>
<keyword evidence="1" id="KW-1133">Transmembrane helix</keyword>
<feature type="transmembrane region" description="Helical" evidence="1">
    <location>
        <begin position="108"/>
        <end position="130"/>
    </location>
</feature>
<sequence length="148" mass="16070">MPEGLTEQVAHTRSNLPTNRAHIDAKEVERAVFGVVGHRDLALRIWADANEAAVEAWRECRRRMRREYGARSPHGGWTVPVLFVALLAGAVSAAVASGFRSEPAKTEVLLAVLVGFSALADLVVLVVAGWRPRAHRCTAGGGARRSRR</sequence>
<keyword evidence="1" id="KW-0812">Transmembrane</keyword>
<evidence type="ECO:0000256" key="1">
    <source>
        <dbReference type="SAM" id="Phobius"/>
    </source>
</evidence>
<keyword evidence="1" id="KW-0472">Membrane</keyword>
<evidence type="ECO:0000313" key="3">
    <source>
        <dbReference type="Proteomes" id="UP001300096"/>
    </source>
</evidence>
<keyword evidence="3" id="KW-1185">Reference proteome</keyword>
<comment type="caution">
    <text evidence="2">The sequence shown here is derived from an EMBL/GenBank/DDBJ whole genome shotgun (WGS) entry which is preliminary data.</text>
</comment>
<feature type="transmembrane region" description="Helical" evidence="1">
    <location>
        <begin position="75"/>
        <end position="96"/>
    </location>
</feature>
<dbReference type="EMBL" id="JAHWXN010000001">
    <property type="protein sequence ID" value="MCK2034609.1"/>
    <property type="molecule type" value="Genomic_DNA"/>
</dbReference>
<accession>A0ABT0F9L4</accession>